<dbReference type="Pfam" id="PF05981">
    <property type="entry name" value="CreA"/>
    <property type="match status" value="1"/>
</dbReference>
<dbReference type="GO" id="GO:0005829">
    <property type="term" value="C:cytosol"/>
    <property type="evidence" value="ECO:0007669"/>
    <property type="project" value="TreeGrafter"/>
</dbReference>
<proteinExistence type="predicted"/>
<dbReference type="PANTHER" id="PTHR37952:SF2">
    <property type="entry name" value="PROTEIN CREA"/>
    <property type="match status" value="1"/>
</dbReference>
<protein>
    <submittedName>
        <fullName evidence="1">Conserved uncharacterized protein CreA</fullName>
    </submittedName>
</protein>
<name>A0A0H5QBF2_NEIMI</name>
<dbReference type="PANTHER" id="PTHR37952">
    <property type="match status" value="1"/>
</dbReference>
<sequence length="213" mass="22721">MGTCAPPNKASPAAFTENGDSTDKEILMNRLLLLSAAVLLTACGSGETDKIGRASTVFNILGKNDRIEVEGFDDPDVQGVACYISYAKKGGLKEMVNLEEDASDASVSCVQTASSISFDETAVRKPKEVFKHGASFAFKSRQIVRYYDPKRKTFAYLVYSDKIIQGSPKNSLSAVSCFGGGIPQTDGVQADTSGNLLAGACMISNPIENPDKR</sequence>
<organism evidence="1 2">
    <name type="scientific">Neisseria meningitidis serogroup B</name>
    <dbReference type="NCBI Taxonomy" id="491"/>
    <lineage>
        <taxon>Bacteria</taxon>
        <taxon>Pseudomonadati</taxon>
        <taxon>Pseudomonadota</taxon>
        <taxon>Betaproteobacteria</taxon>
        <taxon>Neisseriales</taxon>
        <taxon>Neisseriaceae</taxon>
        <taxon>Neisseria</taxon>
    </lineage>
</organism>
<reference evidence="1 2" key="1">
    <citation type="submission" date="2014-11" db="EMBL/GenBank/DDBJ databases">
        <authorList>
            <person name="Diene M.Seydina."/>
        </authorList>
    </citation>
    <scope>NUCLEOTIDE SEQUENCE [LARGE SCALE GENOMIC DNA]</scope>
    <source>
        <strain evidence="1 2">Neisseria meningitidis CHUV</strain>
    </source>
</reference>
<evidence type="ECO:0000313" key="1">
    <source>
        <dbReference type="EMBL" id="CRY98625.1"/>
    </source>
</evidence>
<accession>A0A0H5QBF2</accession>
<dbReference type="EMBL" id="CVTF01000010">
    <property type="protein sequence ID" value="CRY98625.1"/>
    <property type="molecule type" value="Genomic_DNA"/>
</dbReference>
<dbReference type="InterPro" id="IPR010292">
    <property type="entry name" value="Uncharacterised_CreA"/>
</dbReference>
<dbReference type="Proteomes" id="UP000182715">
    <property type="component" value="Unassembled WGS sequence"/>
</dbReference>
<dbReference type="AlphaFoldDB" id="A0A0H5QBF2"/>
<evidence type="ECO:0000313" key="2">
    <source>
        <dbReference type="Proteomes" id="UP000182715"/>
    </source>
</evidence>